<feature type="transmembrane region" description="Helical" evidence="5">
    <location>
        <begin position="37"/>
        <end position="55"/>
    </location>
</feature>
<evidence type="ECO:0000256" key="2">
    <source>
        <dbReference type="ARBA" id="ARBA00022692"/>
    </source>
</evidence>
<proteinExistence type="predicted"/>
<dbReference type="AlphaFoldDB" id="A0A2X2UST6"/>
<feature type="transmembrane region" description="Helical" evidence="5">
    <location>
        <begin position="192"/>
        <end position="224"/>
    </location>
</feature>
<feature type="domain" description="O-antigen ligase-related" evidence="6">
    <location>
        <begin position="195"/>
        <end position="335"/>
    </location>
</feature>
<keyword evidence="4 5" id="KW-0472">Membrane</keyword>
<sequence>MISISRLCEKKWFIILGIICAVRPEYYANQLPIVDSILSNVSYMFFPFLIFLYYYGAGKGKIKTSPVVNLVLILHLSYLFSTALNHGNFYTIQRTTVYVVGFCVFTDLVCRHNPRGFIEAYYWIMLIYVTINFITIIKYPDGIWYSASLTGNLKYLTHWFFSTENNFIVYILPALCITVMRCYIVNKVSLLSIWMFIASALSILITFSGTCVVGLSVFAIYMVLMYKNKLLEWIHFPQYMLASLGTFLFIVIFRLQEFFAFIIENLLGKSLTLTGRTGAWDWAMYWIRVKPIFGSGYETNEVITSKLHDTAATHCHNMFLDITYRGGFVALIIFILILYFCGKAEKHYKYNSLTRILTFSIFVFTGILFLTEAYFNQRTFFMLLTMLYQISYIVKCY</sequence>
<organism evidence="7 8">
    <name type="scientific">Enterocloster clostridioformis</name>
    <dbReference type="NCBI Taxonomy" id="1531"/>
    <lineage>
        <taxon>Bacteria</taxon>
        <taxon>Bacillati</taxon>
        <taxon>Bacillota</taxon>
        <taxon>Clostridia</taxon>
        <taxon>Lachnospirales</taxon>
        <taxon>Lachnospiraceae</taxon>
        <taxon>Enterocloster</taxon>
    </lineage>
</organism>
<feature type="transmembrane region" description="Helical" evidence="5">
    <location>
        <begin position="353"/>
        <end position="371"/>
    </location>
</feature>
<dbReference type="InterPro" id="IPR007016">
    <property type="entry name" value="O-antigen_ligase-rel_domated"/>
</dbReference>
<feature type="transmembrane region" description="Helical" evidence="5">
    <location>
        <begin position="236"/>
        <end position="255"/>
    </location>
</feature>
<protein>
    <submittedName>
        <fullName evidence="7">Lipid A core--O-antigen ligase-like protein</fullName>
    </submittedName>
</protein>
<evidence type="ECO:0000313" key="8">
    <source>
        <dbReference type="Proteomes" id="UP000251853"/>
    </source>
</evidence>
<feature type="transmembrane region" description="Helical" evidence="5">
    <location>
        <begin position="168"/>
        <end position="186"/>
    </location>
</feature>
<dbReference type="Pfam" id="PF04932">
    <property type="entry name" value="Wzy_C"/>
    <property type="match status" value="1"/>
</dbReference>
<dbReference type="GO" id="GO:0016874">
    <property type="term" value="F:ligase activity"/>
    <property type="evidence" value="ECO:0007669"/>
    <property type="project" value="UniProtKB-KW"/>
</dbReference>
<evidence type="ECO:0000313" key="7">
    <source>
        <dbReference type="EMBL" id="SQB16661.1"/>
    </source>
</evidence>
<comment type="subcellular location">
    <subcellularLocation>
        <location evidence="1">Membrane</location>
        <topology evidence="1">Multi-pass membrane protein</topology>
    </subcellularLocation>
</comment>
<keyword evidence="8" id="KW-1185">Reference proteome</keyword>
<feature type="transmembrane region" description="Helical" evidence="5">
    <location>
        <begin position="120"/>
        <end position="137"/>
    </location>
</feature>
<dbReference type="GO" id="GO:0016020">
    <property type="term" value="C:membrane"/>
    <property type="evidence" value="ECO:0007669"/>
    <property type="project" value="UniProtKB-SubCell"/>
</dbReference>
<evidence type="ECO:0000256" key="4">
    <source>
        <dbReference type="ARBA" id="ARBA00023136"/>
    </source>
</evidence>
<feature type="transmembrane region" description="Helical" evidence="5">
    <location>
        <begin position="322"/>
        <end position="341"/>
    </location>
</feature>
<feature type="transmembrane region" description="Helical" evidence="5">
    <location>
        <begin position="67"/>
        <end position="84"/>
    </location>
</feature>
<reference evidence="7 8" key="1">
    <citation type="submission" date="2018-06" db="EMBL/GenBank/DDBJ databases">
        <authorList>
            <consortium name="Pathogen Informatics"/>
            <person name="Doyle S."/>
        </authorList>
    </citation>
    <scope>NUCLEOTIDE SEQUENCE [LARGE SCALE GENOMIC DNA]</scope>
    <source>
        <strain evidence="7 8">NCTC11224</strain>
    </source>
</reference>
<name>A0A2X2UST6_9FIRM</name>
<accession>A0A2X2UST6</accession>
<dbReference type="RefSeq" id="WP_112483508.1">
    <property type="nucleotide sequence ID" value="NZ_JBBNNP010000011.1"/>
</dbReference>
<dbReference type="Proteomes" id="UP000251853">
    <property type="component" value="Unassembled WGS sequence"/>
</dbReference>
<evidence type="ECO:0000256" key="1">
    <source>
        <dbReference type="ARBA" id="ARBA00004141"/>
    </source>
</evidence>
<dbReference type="EMBL" id="UAVW01000021">
    <property type="protein sequence ID" value="SQB16661.1"/>
    <property type="molecule type" value="Genomic_DNA"/>
</dbReference>
<gene>
    <name evidence="7" type="ORF">NCTC11224_05721</name>
</gene>
<evidence type="ECO:0000256" key="3">
    <source>
        <dbReference type="ARBA" id="ARBA00022989"/>
    </source>
</evidence>
<evidence type="ECO:0000259" key="6">
    <source>
        <dbReference type="Pfam" id="PF04932"/>
    </source>
</evidence>
<keyword evidence="2 5" id="KW-0812">Transmembrane</keyword>
<keyword evidence="7" id="KW-0436">Ligase</keyword>
<evidence type="ECO:0000256" key="5">
    <source>
        <dbReference type="SAM" id="Phobius"/>
    </source>
</evidence>
<keyword evidence="3 5" id="KW-1133">Transmembrane helix</keyword>